<gene>
    <name evidence="3" type="ORF">C6P45_004416</name>
</gene>
<dbReference type="InterPro" id="IPR031906">
    <property type="entry name" value="RTT107_BRCT_6"/>
</dbReference>
<evidence type="ECO:0000313" key="3">
    <source>
        <dbReference type="EMBL" id="KAG0671948.1"/>
    </source>
</evidence>
<dbReference type="InterPro" id="IPR001357">
    <property type="entry name" value="BRCT_dom"/>
</dbReference>
<dbReference type="SMART" id="SM00292">
    <property type="entry name" value="BRCT"/>
    <property type="match status" value="4"/>
</dbReference>
<dbReference type="Pfam" id="PF12738">
    <property type="entry name" value="PTCB-BRCT"/>
    <property type="match status" value="1"/>
</dbReference>
<dbReference type="SUPFAM" id="SSF52113">
    <property type="entry name" value="BRCT domain"/>
    <property type="match status" value="2"/>
</dbReference>
<feature type="domain" description="BRCT" evidence="2">
    <location>
        <begin position="340"/>
        <end position="435"/>
    </location>
</feature>
<feature type="compositionally biased region" description="Polar residues" evidence="1">
    <location>
        <begin position="553"/>
        <end position="573"/>
    </location>
</feature>
<dbReference type="EMBL" id="PUHR01000006">
    <property type="protein sequence ID" value="KAG0671948.1"/>
    <property type="molecule type" value="Genomic_DNA"/>
</dbReference>
<evidence type="ECO:0000256" key="1">
    <source>
        <dbReference type="SAM" id="MobiDB-lite"/>
    </source>
</evidence>
<dbReference type="GO" id="GO:0005634">
    <property type="term" value="C:nucleus"/>
    <property type="evidence" value="ECO:0007669"/>
    <property type="project" value="TreeGrafter"/>
</dbReference>
<dbReference type="Proteomes" id="UP000750334">
    <property type="component" value="Unassembled WGS sequence"/>
</dbReference>
<dbReference type="GO" id="GO:0006302">
    <property type="term" value="P:double-strand break repair"/>
    <property type="evidence" value="ECO:0007669"/>
    <property type="project" value="TreeGrafter"/>
</dbReference>
<dbReference type="Pfam" id="PF16770">
    <property type="entry name" value="RTT107_BRCT_5"/>
    <property type="match status" value="1"/>
</dbReference>
<accession>A0A9P6WE95</accession>
<keyword evidence="4" id="KW-1185">Reference proteome</keyword>
<evidence type="ECO:0000313" key="4">
    <source>
        <dbReference type="Proteomes" id="UP000750334"/>
    </source>
</evidence>
<dbReference type="Pfam" id="PF00533">
    <property type="entry name" value="BRCT"/>
    <property type="match status" value="1"/>
</dbReference>
<dbReference type="InterPro" id="IPR036420">
    <property type="entry name" value="BRCT_dom_sf"/>
</dbReference>
<dbReference type="Gene3D" id="3.40.50.10190">
    <property type="entry name" value="BRCT domain"/>
    <property type="match status" value="4"/>
</dbReference>
<name>A0A9P6WE95_MAUEX</name>
<dbReference type="InterPro" id="IPR053036">
    <property type="entry name" value="CellCycle_DNARepair_Reg"/>
</dbReference>
<dbReference type="GO" id="GO:1990683">
    <property type="term" value="P:DNA double-strand break attachment to nuclear envelope"/>
    <property type="evidence" value="ECO:0007669"/>
    <property type="project" value="TreeGrafter"/>
</dbReference>
<protein>
    <recommendedName>
        <fullName evidence="2">BRCT domain-containing protein</fullName>
    </recommendedName>
</protein>
<organism evidence="3 4">
    <name type="scientific">Maudiozyma exigua</name>
    <name type="common">Yeast</name>
    <name type="synonym">Kazachstania exigua</name>
    <dbReference type="NCBI Taxonomy" id="34358"/>
    <lineage>
        <taxon>Eukaryota</taxon>
        <taxon>Fungi</taxon>
        <taxon>Dikarya</taxon>
        <taxon>Ascomycota</taxon>
        <taxon>Saccharomycotina</taxon>
        <taxon>Saccharomycetes</taxon>
        <taxon>Saccharomycetales</taxon>
        <taxon>Saccharomycetaceae</taxon>
        <taxon>Maudiozyma</taxon>
    </lineage>
</organism>
<dbReference type="OrthoDB" id="342264at2759"/>
<feature type="region of interest" description="Disordered" evidence="1">
    <location>
        <begin position="553"/>
        <end position="585"/>
    </location>
</feature>
<proteinExistence type="predicted"/>
<feature type="domain" description="BRCT" evidence="2">
    <location>
        <begin position="124"/>
        <end position="218"/>
    </location>
</feature>
<dbReference type="PANTHER" id="PTHR47667">
    <property type="entry name" value="REGULATOR OF TY1 TRANSPOSITION PROTEIN 107"/>
    <property type="match status" value="1"/>
</dbReference>
<evidence type="ECO:0000259" key="2">
    <source>
        <dbReference type="PROSITE" id="PS50172"/>
    </source>
</evidence>
<dbReference type="AlphaFoldDB" id="A0A9P6WE95"/>
<sequence length="957" mass="109693">MSLFQDLNILIVATNKSQLDEFESTRLLLEDNGCNNCIIYESLDIGIPSDIRNTDIQGCKDWFYKRFFSEKSITDIHFIISLNTNYKFYSVCAYDLLIPIVTPDWVQDSLNCNRLNKTTLYSPNPKHFFRDLEFYVSKCTFNDNEYLFYTNLIVSMGGSYTDILSTDIDFLISRSFMDPSVLVVQKGELSNDIKFIFPTWILECYKTGESVPYEEHLLASGTYTDKTQSCFNESWTKLHNKEFSIGSNILTNKNLKLDKSLKLDHNVLKFLKDLIEHNDGTVIYDELTESNTQCETIVIACHASVVKSQRSMTANLVWLFDILKLNSFVSPDSKIIYKPFKDKIFDEHINVLNASFTKYFGYQRSYIKLLVEKLGGKATTDFSKRNNFLICQIPRGRKYNTAMTLWKGKCTVVNHLWLEDCYLLGEKLDPSLKRYSTLPLTGLETHINQVPNSLFQRHNYSNDNDDLSMSVPQTMTQTTLPTQLDDIDNSDDDILNDPIELPSENEPVHTLNNSQFSAISEDDVTSSVENERIINKSLCTLRDGINLLSKTQSDLTDTTSNINSSARKTPENPSSSSSSNYLTANMGPVRNLNEQLSKNETNEHESDVIEKDDKSISVKNETKREKDTTKEQNDIILKKKRKIEPDTIKHDTRDLDDSFNENRNVDDSNDVKAKEIVETFIRKSLPENEISSIESILPIYDIRAIQTSCLDNLTNIDLCLLKLLGVQLFNEIKDEYKLNAIFAPKLLRTQKFLQSLSFTPLRYALKPDFVENLLKSVRRSKIRSTYHSIEEFCEHFGNQLIEQYSIKEISDDMKHKTELGTKIFERAHLSNVNIFQDINGGTDTIRAILESHGVKKVNILNSKFSKDDILKNDNNSNSENFTSSVTPDYLVIATKTSEVKKLKQLLINSKLQDSNDNVIDSVHIVTWNWCVNAMFTLQVDFKDPTNVLCSTMNETNA</sequence>
<dbReference type="PANTHER" id="PTHR47667:SF1">
    <property type="entry name" value="REGULATOR OF TY1 TRANSPOSITION PROTEIN 107"/>
    <property type="match status" value="1"/>
</dbReference>
<dbReference type="GO" id="GO:0035361">
    <property type="term" value="C:Cul8-RING ubiquitin ligase complex"/>
    <property type="evidence" value="ECO:0007669"/>
    <property type="project" value="TreeGrafter"/>
</dbReference>
<dbReference type="Pfam" id="PF16771">
    <property type="entry name" value="RTT107_BRCT_6"/>
    <property type="match status" value="1"/>
</dbReference>
<dbReference type="PROSITE" id="PS50172">
    <property type="entry name" value="BRCT"/>
    <property type="match status" value="2"/>
</dbReference>
<comment type="caution">
    <text evidence="3">The sequence shown here is derived from an EMBL/GenBank/DDBJ whole genome shotgun (WGS) entry which is preliminary data.</text>
</comment>
<reference evidence="3 4" key="1">
    <citation type="submission" date="2020-11" db="EMBL/GenBank/DDBJ databases">
        <title>Kefir isolates.</title>
        <authorList>
            <person name="Marcisauskas S."/>
            <person name="Kim Y."/>
            <person name="Blasche S."/>
        </authorList>
    </citation>
    <scope>NUCLEOTIDE SEQUENCE [LARGE SCALE GENOMIC DNA]</scope>
    <source>
        <strain evidence="3 4">OG2</strain>
    </source>
</reference>
<feature type="region of interest" description="Disordered" evidence="1">
    <location>
        <begin position="600"/>
        <end position="631"/>
    </location>
</feature>